<sequence length="72" mass="7411">MCCSSVALSSLIASIRSIAASTSLSTRMSLGVDGILGCLLVTAIKGVIPIVEYLELLYVKVARGRSSGHSSP</sequence>
<accession>A0A9P4PXE2</accession>
<dbReference type="EMBL" id="MU004172">
    <property type="protein sequence ID" value="KAF2715809.1"/>
    <property type="molecule type" value="Genomic_DNA"/>
</dbReference>
<dbReference type="Proteomes" id="UP000799441">
    <property type="component" value="Unassembled WGS sequence"/>
</dbReference>
<organism evidence="1 2">
    <name type="scientific">Polychaeton citri CBS 116435</name>
    <dbReference type="NCBI Taxonomy" id="1314669"/>
    <lineage>
        <taxon>Eukaryota</taxon>
        <taxon>Fungi</taxon>
        <taxon>Dikarya</taxon>
        <taxon>Ascomycota</taxon>
        <taxon>Pezizomycotina</taxon>
        <taxon>Dothideomycetes</taxon>
        <taxon>Dothideomycetidae</taxon>
        <taxon>Capnodiales</taxon>
        <taxon>Capnodiaceae</taxon>
        <taxon>Polychaeton</taxon>
    </lineage>
</organism>
<comment type="caution">
    <text evidence="1">The sequence shown here is derived from an EMBL/GenBank/DDBJ whole genome shotgun (WGS) entry which is preliminary data.</text>
</comment>
<reference evidence="1" key="1">
    <citation type="journal article" date="2020" name="Stud. Mycol.">
        <title>101 Dothideomycetes genomes: a test case for predicting lifestyles and emergence of pathogens.</title>
        <authorList>
            <person name="Haridas S."/>
            <person name="Albert R."/>
            <person name="Binder M."/>
            <person name="Bloem J."/>
            <person name="Labutti K."/>
            <person name="Salamov A."/>
            <person name="Andreopoulos B."/>
            <person name="Baker S."/>
            <person name="Barry K."/>
            <person name="Bills G."/>
            <person name="Bluhm B."/>
            <person name="Cannon C."/>
            <person name="Castanera R."/>
            <person name="Culley D."/>
            <person name="Daum C."/>
            <person name="Ezra D."/>
            <person name="Gonzalez J."/>
            <person name="Henrissat B."/>
            <person name="Kuo A."/>
            <person name="Liang C."/>
            <person name="Lipzen A."/>
            <person name="Lutzoni F."/>
            <person name="Magnuson J."/>
            <person name="Mondo S."/>
            <person name="Nolan M."/>
            <person name="Ohm R."/>
            <person name="Pangilinan J."/>
            <person name="Park H.-J."/>
            <person name="Ramirez L."/>
            <person name="Alfaro M."/>
            <person name="Sun H."/>
            <person name="Tritt A."/>
            <person name="Yoshinaga Y."/>
            <person name="Zwiers L.-H."/>
            <person name="Turgeon B."/>
            <person name="Goodwin S."/>
            <person name="Spatafora J."/>
            <person name="Crous P."/>
            <person name="Grigoriev I."/>
        </authorList>
    </citation>
    <scope>NUCLEOTIDE SEQUENCE</scope>
    <source>
        <strain evidence="1">CBS 116435</strain>
    </source>
</reference>
<evidence type="ECO:0000313" key="1">
    <source>
        <dbReference type="EMBL" id="KAF2715809.1"/>
    </source>
</evidence>
<proteinExistence type="predicted"/>
<keyword evidence="2" id="KW-1185">Reference proteome</keyword>
<evidence type="ECO:0000313" key="2">
    <source>
        <dbReference type="Proteomes" id="UP000799441"/>
    </source>
</evidence>
<name>A0A9P4PXE2_9PEZI</name>
<protein>
    <submittedName>
        <fullName evidence="1">Uncharacterized protein</fullName>
    </submittedName>
</protein>
<dbReference type="AlphaFoldDB" id="A0A9P4PXE2"/>
<gene>
    <name evidence="1" type="ORF">K431DRAFT_330620</name>
</gene>